<feature type="region of interest" description="Disordered" evidence="1">
    <location>
        <begin position="15"/>
        <end position="34"/>
    </location>
</feature>
<evidence type="ECO:0000313" key="2">
    <source>
        <dbReference type="EMBL" id="KAK8971541.1"/>
    </source>
</evidence>
<organism evidence="2 3">
    <name type="scientific">Platanthera guangdongensis</name>
    <dbReference type="NCBI Taxonomy" id="2320717"/>
    <lineage>
        <taxon>Eukaryota</taxon>
        <taxon>Viridiplantae</taxon>
        <taxon>Streptophyta</taxon>
        <taxon>Embryophyta</taxon>
        <taxon>Tracheophyta</taxon>
        <taxon>Spermatophyta</taxon>
        <taxon>Magnoliopsida</taxon>
        <taxon>Liliopsida</taxon>
        <taxon>Asparagales</taxon>
        <taxon>Orchidaceae</taxon>
        <taxon>Orchidoideae</taxon>
        <taxon>Orchideae</taxon>
        <taxon>Orchidinae</taxon>
        <taxon>Platanthera</taxon>
    </lineage>
</organism>
<accession>A0ABR2N5Z1</accession>
<keyword evidence="3" id="KW-1185">Reference proteome</keyword>
<proteinExistence type="predicted"/>
<name>A0ABR2N5Z1_9ASPA</name>
<protein>
    <submittedName>
        <fullName evidence="2">Uncharacterized protein</fullName>
    </submittedName>
</protein>
<gene>
    <name evidence="2" type="ORF">KSP40_PGU003943</name>
</gene>
<feature type="compositionally biased region" description="Polar residues" evidence="1">
    <location>
        <begin position="19"/>
        <end position="29"/>
    </location>
</feature>
<dbReference type="Proteomes" id="UP001412067">
    <property type="component" value="Unassembled WGS sequence"/>
</dbReference>
<evidence type="ECO:0000313" key="3">
    <source>
        <dbReference type="Proteomes" id="UP001412067"/>
    </source>
</evidence>
<comment type="caution">
    <text evidence="2">The sequence shown here is derived from an EMBL/GenBank/DDBJ whole genome shotgun (WGS) entry which is preliminary data.</text>
</comment>
<dbReference type="EMBL" id="JBBWWR010000001">
    <property type="protein sequence ID" value="KAK8971541.1"/>
    <property type="molecule type" value="Genomic_DNA"/>
</dbReference>
<sequence>MHVMFNEVVASGDYAWAPNSRTDPSSPDNLMSEHDEDMENLSTPININEDSRDTVRSYESGGCSQGIKRKRFEKNKHSGIKKNRLGTYNIDQLIESTIKVGESISQPPKISEPTYTIHEAIDELERHPDICSDPALYDFATIFLLDNKNRELFLSLPSSKKVWWLKNRQYTCMHPGGL</sequence>
<reference evidence="2 3" key="1">
    <citation type="journal article" date="2022" name="Nat. Plants">
        <title>Genomes of leafy and leafless Platanthera orchids illuminate the evolution of mycoheterotrophy.</title>
        <authorList>
            <person name="Li M.H."/>
            <person name="Liu K.W."/>
            <person name="Li Z."/>
            <person name="Lu H.C."/>
            <person name="Ye Q.L."/>
            <person name="Zhang D."/>
            <person name="Wang J.Y."/>
            <person name="Li Y.F."/>
            <person name="Zhong Z.M."/>
            <person name="Liu X."/>
            <person name="Yu X."/>
            <person name="Liu D.K."/>
            <person name="Tu X.D."/>
            <person name="Liu B."/>
            <person name="Hao Y."/>
            <person name="Liao X.Y."/>
            <person name="Jiang Y.T."/>
            <person name="Sun W.H."/>
            <person name="Chen J."/>
            <person name="Chen Y.Q."/>
            <person name="Ai Y."/>
            <person name="Zhai J.W."/>
            <person name="Wu S.S."/>
            <person name="Zhou Z."/>
            <person name="Hsiao Y.Y."/>
            <person name="Wu W.L."/>
            <person name="Chen Y.Y."/>
            <person name="Lin Y.F."/>
            <person name="Hsu J.L."/>
            <person name="Li C.Y."/>
            <person name="Wang Z.W."/>
            <person name="Zhao X."/>
            <person name="Zhong W.Y."/>
            <person name="Ma X.K."/>
            <person name="Ma L."/>
            <person name="Huang J."/>
            <person name="Chen G.Z."/>
            <person name="Huang M.Z."/>
            <person name="Huang L."/>
            <person name="Peng D.H."/>
            <person name="Luo Y.B."/>
            <person name="Zou S.Q."/>
            <person name="Chen S.P."/>
            <person name="Lan S."/>
            <person name="Tsai W.C."/>
            <person name="Van de Peer Y."/>
            <person name="Liu Z.J."/>
        </authorList>
    </citation>
    <scope>NUCLEOTIDE SEQUENCE [LARGE SCALE GENOMIC DNA]</scope>
    <source>
        <strain evidence="2">Lor288</strain>
    </source>
</reference>
<evidence type="ECO:0000256" key="1">
    <source>
        <dbReference type="SAM" id="MobiDB-lite"/>
    </source>
</evidence>